<evidence type="ECO:0000259" key="8">
    <source>
        <dbReference type="Pfam" id="PF07992"/>
    </source>
</evidence>
<reference evidence="9 10" key="1">
    <citation type="submission" date="2016-11" db="EMBL/GenBank/DDBJ databases">
        <authorList>
            <person name="Jaros S."/>
            <person name="Januszkiewicz K."/>
            <person name="Wedrychowicz H."/>
        </authorList>
    </citation>
    <scope>NUCLEOTIDE SEQUENCE [LARGE SCALE GENOMIC DNA]</scope>
    <source>
        <strain evidence="9 10">ACAM 12</strain>
    </source>
</reference>
<dbReference type="OrthoDB" id="9802771at2"/>
<dbReference type="STRING" id="29571.SAMN05878437_1853"/>
<evidence type="ECO:0000256" key="4">
    <source>
        <dbReference type="ARBA" id="ARBA00022827"/>
    </source>
</evidence>
<dbReference type="InterPro" id="IPR015904">
    <property type="entry name" value="Sulphide_quinone_reductase"/>
</dbReference>
<keyword evidence="7" id="KW-1133">Transmembrane helix</keyword>
<evidence type="ECO:0000256" key="5">
    <source>
        <dbReference type="ARBA" id="ARBA00022946"/>
    </source>
</evidence>
<keyword evidence="7" id="KW-0812">Transmembrane</keyword>
<dbReference type="AlphaFoldDB" id="A0A1M7H1L6"/>
<evidence type="ECO:0000256" key="3">
    <source>
        <dbReference type="ARBA" id="ARBA00022719"/>
    </source>
</evidence>
<evidence type="ECO:0000256" key="2">
    <source>
        <dbReference type="ARBA" id="ARBA00022630"/>
    </source>
</evidence>
<comment type="cofactor">
    <cofactor evidence="1">
        <name>FAD</name>
        <dbReference type="ChEBI" id="CHEBI:57692"/>
    </cofactor>
</comment>
<protein>
    <submittedName>
        <fullName evidence="9">Sulfide:quinone oxidoreductase</fullName>
    </submittedName>
</protein>
<keyword evidence="6" id="KW-0560">Oxidoreductase</keyword>
<dbReference type="GO" id="GO:0048038">
    <property type="term" value="F:quinone binding"/>
    <property type="evidence" value="ECO:0007669"/>
    <property type="project" value="UniProtKB-KW"/>
</dbReference>
<dbReference type="GO" id="GO:0070221">
    <property type="term" value="P:sulfide oxidation, using sulfide:quinone oxidoreductase"/>
    <property type="evidence" value="ECO:0007669"/>
    <property type="project" value="TreeGrafter"/>
</dbReference>
<evidence type="ECO:0000313" key="9">
    <source>
        <dbReference type="EMBL" id="SHM22524.1"/>
    </source>
</evidence>
<dbReference type="InterPro" id="IPR036188">
    <property type="entry name" value="FAD/NAD-bd_sf"/>
</dbReference>
<keyword evidence="10" id="KW-1185">Reference proteome</keyword>
<evidence type="ECO:0000256" key="7">
    <source>
        <dbReference type="SAM" id="Phobius"/>
    </source>
</evidence>
<accession>A0A1M7H1L6</accession>
<proteinExistence type="predicted"/>
<feature type="transmembrane region" description="Helical" evidence="7">
    <location>
        <begin position="12"/>
        <end position="29"/>
    </location>
</feature>
<dbReference type="FunFam" id="3.50.50.60:FF:000034">
    <property type="entry name" value="sulfide:quinone oxidoreductase, mitochondrial"/>
    <property type="match status" value="1"/>
</dbReference>
<dbReference type="RefSeq" id="WP_079553100.1">
    <property type="nucleotide sequence ID" value="NZ_LT670847.1"/>
</dbReference>
<dbReference type="PANTHER" id="PTHR10632:SF2">
    <property type="entry name" value="SULFIDE:QUINONE OXIDOREDUCTASE, MITOCHONDRIAL"/>
    <property type="match status" value="1"/>
</dbReference>
<dbReference type="InParanoid" id="A0A1M7H1L6"/>
<dbReference type="PANTHER" id="PTHR10632">
    <property type="entry name" value="SULFIDE:QUINONE OXIDOREDUCTASE"/>
    <property type="match status" value="1"/>
</dbReference>
<keyword evidence="7" id="KW-0472">Membrane</keyword>
<dbReference type="GO" id="GO:0070224">
    <property type="term" value="F:sulfide:quinone oxidoreductase activity"/>
    <property type="evidence" value="ECO:0007669"/>
    <property type="project" value="TreeGrafter"/>
</dbReference>
<evidence type="ECO:0000313" key="10">
    <source>
        <dbReference type="Proteomes" id="UP000190911"/>
    </source>
</evidence>
<keyword evidence="5" id="KW-0809">Transit peptide</keyword>
<dbReference type="Gene3D" id="3.50.50.60">
    <property type="entry name" value="FAD/NAD(P)-binding domain"/>
    <property type="match status" value="2"/>
</dbReference>
<sequence>MPTESENRRHQVVIIGGGTAGITVAASLLRRRPGLDVAIVEPSGQHYYQPAFTLVGGGTYALDNTRRAIRDVVPKGATLVQAAVTAFDPDENAVQLDDGQRLGYSQLVVAPGIKLDWGRVEGLEATLGKNGVCSNYSPETVRYTWQCLDGFTGGNAIFTQPPPPLKCAGAPQKIAYLAADHFKQKGISNNSTLKFYSGGGALFSVPAFVPPLERVAKRHGVEVLLSHDLVAVDGERKVATFETQNAEGEKTRVEQPFDLLHVTPHQCAPDFISQSALANAGGWVEVDKGTTQHVRYPNVFSLGDASSLPTSKTAAAVRKQAPVTVKNLLAEIDGKALTAQYDGYTSCPLVTDYGRVMIAEFIYDGVVTPTLPLDPFKETRFYWVVKKHLLPAFYWKQMLTGREWDIAHKPRKTS</sequence>
<keyword evidence="4" id="KW-0274">FAD</keyword>
<dbReference type="EMBL" id="LT670847">
    <property type="protein sequence ID" value="SHM22524.1"/>
    <property type="molecule type" value="Genomic_DNA"/>
</dbReference>
<organism evidence="9 10">
    <name type="scientific">Vreelandella subglaciescola</name>
    <dbReference type="NCBI Taxonomy" id="29571"/>
    <lineage>
        <taxon>Bacteria</taxon>
        <taxon>Pseudomonadati</taxon>
        <taxon>Pseudomonadota</taxon>
        <taxon>Gammaproteobacteria</taxon>
        <taxon>Oceanospirillales</taxon>
        <taxon>Halomonadaceae</taxon>
        <taxon>Vreelandella</taxon>
    </lineage>
</organism>
<evidence type="ECO:0000256" key="6">
    <source>
        <dbReference type="ARBA" id="ARBA00023002"/>
    </source>
</evidence>
<keyword evidence="2" id="KW-0285">Flavoprotein</keyword>
<dbReference type="Proteomes" id="UP000190911">
    <property type="component" value="Chromosome I"/>
</dbReference>
<name>A0A1M7H1L6_9GAMM</name>
<dbReference type="SUPFAM" id="SSF51905">
    <property type="entry name" value="FAD/NAD(P)-binding domain"/>
    <property type="match status" value="2"/>
</dbReference>
<dbReference type="GO" id="GO:0071949">
    <property type="term" value="F:FAD binding"/>
    <property type="evidence" value="ECO:0007669"/>
    <property type="project" value="TreeGrafter"/>
</dbReference>
<dbReference type="Pfam" id="PF07992">
    <property type="entry name" value="Pyr_redox_2"/>
    <property type="match status" value="1"/>
</dbReference>
<feature type="domain" description="FAD/NAD(P)-binding" evidence="8">
    <location>
        <begin position="11"/>
        <end position="122"/>
    </location>
</feature>
<gene>
    <name evidence="9" type="ORF">SAMN05878437_1853</name>
</gene>
<keyword evidence="3" id="KW-0874">Quinone</keyword>
<dbReference type="InterPro" id="IPR023753">
    <property type="entry name" value="FAD/NAD-binding_dom"/>
</dbReference>
<evidence type="ECO:0000256" key="1">
    <source>
        <dbReference type="ARBA" id="ARBA00001974"/>
    </source>
</evidence>